<keyword evidence="3" id="KW-0328">Glycosyltransferase</keyword>
<dbReference type="InterPro" id="IPR029044">
    <property type="entry name" value="Nucleotide-diphossugar_trans"/>
</dbReference>
<organism evidence="5 6">
    <name type="scientific">Cryobacterium algoricola</name>
    <dbReference type="NCBI Taxonomy" id="1259183"/>
    <lineage>
        <taxon>Bacteria</taxon>
        <taxon>Bacillati</taxon>
        <taxon>Actinomycetota</taxon>
        <taxon>Actinomycetes</taxon>
        <taxon>Micrococcales</taxon>
        <taxon>Microbacteriaceae</taxon>
        <taxon>Cryobacterium</taxon>
    </lineage>
</organism>
<dbReference type="CDD" id="cd04186">
    <property type="entry name" value="GT_2_like_c"/>
    <property type="match status" value="1"/>
</dbReference>
<evidence type="ECO:0000313" key="6">
    <source>
        <dbReference type="Proteomes" id="UP000297608"/>
    </source>
</evidence>
<comment type="pathway">
    <text evidence="1">Cell wall biogenesis; cell wall polysaccharide biosynthesis.</text>
</comment>
<dbReference type="PANTHER" id="PTHR43179">
    <property type="entry name" value="RHAMNOSYLTRANSFERASE WBBL"/>
    <property type="match status" value="1"/>
</dbReference>
<evidence type="ECO:0000256" key="2">
    <source>
        <dbReference type="ARBA" id="ARBA00006739"/>
    </source>
</evidence>
<dbReference type="Pfam" id="PF13641">
    <property type="entry name" value="Glyco_tranf_2_3"/>
    <property type="match status" value="1"/>
</dbReference>
<evidence type="ECO:0000313" key="5">
    <source>
        <dbReference type="EMBL" id="TFB85612.1"/>
    </source>
</evidence>
<reference evidence="5 6" key="1">
    <citation type="submission" date="2019-03" db="EMBL/GenBank/DDBJ databases">
        <title>Genomics of glacier-inhabiting Cryobacterium strains.</title>
        <authorList>
            <person name="Liu Q."/>
            <person name="Xin Y.-H."/>
        </authorList>
    </citation>
    <scope>NUCLEOTIDE SEQUENCE [LARGE SCALE GENOMIC DNA]</scope>
    <source>
        <strain evidence="5 6">MDB2-B</strain>
    </source>
</reference>
<dbReference type="PANTHER" id="PTHR43179:SF12">
    <property type="entry name" value="GALACTOFURANOSYLTRANSFERASE GLFT2"/>
    <property type="match status" value="1"/>
</dbReference>
<dbReference type="Gene3D" id="3.90.550.10">
    <property type="entry name" value="Spore Coat Polysaccharide Biosynthesis Protein SpsA, Chain A"/>
    <property type="match status" value="1"/>
</dbReference>
<name>A0ABY2IAB8_9MICO</name>
<dbReference type="EMBL" id="SOFG01000017">
    <property type="protein sequence ID" value="TFB85612.1"/>
    <property type="molecule type" value="Genomic_DNA"/>
</dbReference>
<comment type="similarity">
    <text evidence="2">Belongs to the glycosyltransferase 2 family.</text>
</comment>
<keyword evidence="6" id="KW-1185">Reference proteome</keyword>
<comment type="caution">
    <text evidence="5">The sequence shown here is derived from an EMBL/GenBank/DDBJ whole genome shotgun (WGS) entry which is preliminary data.</text>
</comment>
<keyword evidence="4" id="KW-0808">Transferase</keyword>
<protein>
    <submittedName>
        <fullName evidence="5">Glycosyltransferase family 2 protein</fullName>
    </submittedName>
</protein>
<accession>A0ABY2IAB8</accession>
<evidence type="ECO:0000256" key="3">
    <source>
        <dbReference type="ARBA" id="ARBA00022676"/>
    </source>
</evidence>
<evidence type="ECO:0000256" key="4">
    <source>
        <dbReference type="ARBA" id="ARBA00022679"/>
    </source>
</evidence>
<dbReference type="SUPFAM" id="SSF53448">
    <property type="entry name" value="Nucleotide-diphospho-sugar transferases"/>
    <property type="match status" value="1"/>
</dbReference>
<proteinExistence type="inferred from homology"/>
<gene>
    <name evidence="5" type="ORF">E3O44_13580</name>
</gene>
<evidence type="ECO:0000256" key="1">
    <source>
        <dbReference type="ARBA" id="ARBA00004776"/>
    </source>
</evidence>
<dbReference type="Proteomes" id="UP000297608">
    <property type="component" value="Unassembled WGS sequence"/>
</dbReference>
<sequence>MGTVSAITLNWRDTKRTTACVLSLLSEPEIHHVIVSDNESDGSLRASLGPLLDDGRISIIESEKNLGFAAGINPALLAVLDSEAEFVFVVNNDAVVEPGAIKALVHRMKLDDSLGICGPKILNPDGSVQTLGAQVSPIRASVRQIGLTGQPDYLTWAAVLMRTDAIRSVGLLDERFFMYWEDVEYCLRARDLGWGICVCESASVVHELSASGRGIAETVRRYYVESLVQFAFLRKGGWILGLPFRLVILILARIRVFDLRGGAAVFEGAVDGVLKTWKAGRLES</sequence>